<dbReference type="RefSeq" id="XP_012895755.1">
    <property type="nucleotide sequence ID" value="XM_013040301.1"/>
</dbReference>
<evidence type="ECO:0000256" key="4">
    <source>
        <dbReference type="ARBA" id="ARBA00022490"/>
    </source>
</evidence>
<dbReference type="InterPro" id="IPR017106">
    <property type="entry name" value="Coatomer_gsu"/>
</dbReference>
<dbReference type="Gene3D" id="2.60.40.1480">
    <property type="entry name" value="Coatomer, gamma subunit, appendage domain"/>
    <property type="match status" value="1"/>
</dbReference>
<dbReference type="InParanoid" id="D8M0W8"/>
<evidence type="ECO:0000256" key="1">
    <source>
        <dbReference type="ARBA" id="ARBA00004255"/>
    </source>
</evidence>
<dbReference type="GO" id="GO:0000139">
    <property type="term" value="C:Golgi membrane"/>
    <property type="evidence" value="ECO:0007669"/>
    <property type="project" value="UniProtKB-SubCell"/>
</dbReference>
<evidence type="ECO:0000256" key="6">
    <source>
        <dbReference type="ARBA" id="ARBA00022892"/>
    </source>
</evidence>
<reference evidence="15" key="1">
    <citation type="submission" date="2010-02" db="EMBL/GenBank/DDBJ databases">
        <title>Sequencing and annotation of the Blastocystis hominis genome.</title>
        <authorList>
            <person name="Wincker P."/>
        </authorList>
    </citation>
    <scope>NUCLEOTIDE SEQUENCE</scope>
    <source>
        <strain evidence="15">Singapore isolate B</strain>
    </source>
</reference>
<evidence type="ECO:0000313" key="15">
    <source>
        <dbReference type="EMBL" id="CBK21707.2"/>
    </source>
</evidence>
<dbReference type="InterPro" id="IPR009028">
    <property type="entry name" value="Coatomer/calthrin_app_sub_C"/>
</dbReference>
<comment type="subunit">
    <text evidence="11">Oligomeric complex.</text>
</comment>
<dbReference type="PANTHER" id="PTHR10261:SF0">
    <property type="entry name" value="COATOMER SUBUNIT GAMMA-2"/>
    <property type="match status" value="1"/>
</dbReference>
<accession>D8M0W8</accession>
<dbReference type="GO" id="GO:0006888">
    <property type="term" value="P:endoplasmic reticulum to Golgi vesicle-mediated transport"/>
    <property type="evidence" value="ECO:0007669"/>
    <property type="project" value="TreeGrafter"/>
</dbReference>
<dbReference type="GO" id="GO:0006886">
    <property type="term" value="P:intracellular protein transport"/>
    <property type="evidence" value="ECO:0007669"/>
    <property type="project" value="InterPro"/>
</dbReference>
<keyword evidence="10 11" id="KW-0968">Cytoplasmic vesicle</keyword>
<dbReference type="GO" id="GO:0030126">
    <property type="term" value="C:COPI vesicle coat"/>
    <property type="evidence" value="ECO:0007669"/>
    <property type="project" value="InterPro"/>
</dbReference>
<keyword evidence="8 11" id="KW-0333">Golgi apparatus</keyword>
<dbReference type="Pfam" id="PF08752">
    <property type="entry name" value="COP-gamma_platf"/>
    <property type="match status" value="1"/>
</dbReference>
<name>D8M0W8_BLAHO</name>
<dbReference type="GO" id="GO:0005783">
    <property type="term" value="C:endoplasmic reticulum"/>
    <property type="evidence" value="ECO:0007669"/>
    <property type="project" value="TreeGrafter"/>
</dbReference>
<dbReference type="PIRSF" id="PIRSF037093">
    <property type="entry name" value="Coatomer_gamma_subunit"/>
    <property type="match status" value="1"/>
</dbReference>
<feature type="domain" description="Coatomer subunit gamma C-terminal" evidence="14">
    <location>
        <begin position="693"/>
        <end position="807"/>
    </location>
</feature>
<dbReference type="FunCoup" id="D8M0W8">
    <property type="interactions" value="556"/>
</dbReference>
<evidence type="ECO:0000256" key="8">
    <source>
        <dbReference type="ARBA" id="ARBA00023034"/>
    </source>
</evidence>
<dbReference type="InterPro" id="IPR012295">
    <property type="entry name" value="TBP_dom_sf"/>
</dbReference>
<evidence type="ECO:0000256" key="10">
    <source>
        <dbReference type="ARBA" id="ARBA00023329"/>
    </source>
</evidence>
<sequence>MAYLFIKEIAEKTSAEEVIIIVSTLLKDLNSDNELFRANSLRVLSRILDASLLSQTERYIKQAIVHKNPIVASSALLCGLYLLSVSPEAIRRWSSEIGQSLNYADEMVQYHGFLLLFAMKRNDRLALAKLVAQLQQRLPSSPLAVCQLLRAAILLLREDPAQELRPALFDLLVKCLRHANDMVAFEAARAFLRFPDLTEAELSPAVNMLQIQLGSSRAANRFAAVRLLHELSRRNPASVASCNGDLEVLAGDANRSIATLAISTLLQTVDEARYPRGDALTHRIDGLLKQLNGTMADLDDEFKQLLVRSLLSLTEKFPEKVSAILAFLGSLLRCEGSEALKTAIVDTLIAIMHAIPAAMEPVLLQLCECIEDCDFPRVIIRVLHVLSAEGAAAVAPGRFTRFLYNRVILEGAAVRAAAIQALGRFAERVPAVRRGVETLLRGSLSDENDEARERAVAALVALRNLDAQRGVETGKPKLEKPGKLDAGNLRERLLAAREQNVETIDFEHLPAVIAKPRREEASAAACSSPRESLSVPRESSQSCVLEQAEFAAFGSVVRSSPAVRLTEAETEYAVSVRKHVFARHVVLEFSVENTIEGQVMTDVTVQLALRDGDAACWTPLLALPAATIPWGCAGTCFAALGFDPAGGVPEAAFGATVKFVAKDVEEEELDDVDAIEGFEEEYPVEDVLLSFPDFVARPAVSDFRAAWSEVGEAQGEAVEKVTLPFEDVETAVKQIVEVMGLAPMEGSERVPMGVATNHTLLLAGRVLGETLVMARCQVILSQQYGCVLKIAVRSQDPELTQTVLSLVQ</sequence>
<dbReference type="GO" id="GO:0006891">
    <property type="term" value="P:intra-Golgi vesicle-mediated transport"/>
    <property type="evidence" value="ECO:0007669"/>
    <property type="project" value="TreeGrafter"/>
</dbReference>
<evidence type="ECO:0000259" key="14">
    <source>
        <dbReference type="Pfam" id="PF16381"/>
    </source>
</evidence>
<dbReference type="InterPro" id="IPR016024">
    <property type="entry name" value="ARM-type_fold"/>
</dbReference>
<evidence type="ECO:0000256" key="2">
    <source>
        <dbReference type="ARBA" id="ARBA00010720"/>
    </source>
</evidence>
<dbReference type="Gene3D" id="3.30.310.10">
    <property type="entry name" value="TATA-Binding Protein"/>
    <property type="match status" value="1"/>
</dbReference>
<keyword evidence="16" id="KW-1185">Reference proteome</keyword>
<evidence type="ECO:0000256" key="11">
    <source>
        <dbReference type="PIRNR" id="PIRNR037093"/>
    </source>
</evidence>
<evidence type="ECO:0000259" key="12">
    <source>
        <dbReference type="Pfam" id="PF01602"/>
    </source>
</evidence>
<dbReference type="InterPro" id="IPR013041">
    <property type="entry name" value="Clathrin_app_Ig-like_sf"/>
</dbReference>
<keyword evidence="5" id="KW-0677">Repeat</keyword>
<feature type="domain" description="Coatomer gamma subunit appendage Ig-like subdomain" evidence="13">
    <location>
        <begin position="546"/>
        <end position="689"/>
    </location>
</feature>
<dbReference type="InterPro" id="IPR032154">
    <property type="entry name" value="Coatomer_g_Cpla"/>
</dbReference>
<comment type="subcellular location">
    <subcellularLocation>
        <location evidence="11">Cytoplasm</location>
    </subcellularLocation>
    <subcellularLocation>
        <location evidence="1 11">Golgi apparatus membrane</location>
        <topology evidence="1 11">Peripheral membrane protein</topology>
        <orientation evidence="1 11">Cytoplasmic side</orientation>
    </subcellularLocation>
    <subcellularLocation>
        <location evidence="11">Cytoplasmic vesicle</location>
        <location evidence="11">COPI-coated vesicle membrane</location>
        <topology evidence="11">Peripheral membrane protein</topology>
        <orientation evidence="11">Cytoplasmic side</orientation>
    </subcellularLocation>
</comment>
<keyword evidence="7 11" id="KW-0653">Protein transport</keyword>
<dbReference type="InterPro" id="IPR002553">
    <property type="entry name" value="Clathrin/coatomer_adapt-like_N"/>
</dbReference>
<keyword evidence="6 11" id="KW-0931">ER-Golgi transport</keyword>
<dbReference type="SUPFAM" id="SSF48371">
    <property type="entry name" value="ARM repeat"/>
    <property type="match status" value="1"/>
</dbReference>
<evidence type="ECO:0000256" key="5">
    <source>
        <dbReference type="ARBA" id="ARBA00022737"/>
    </source>
</evidence>
<keyword evidence="4 11" id="KW-0963">Cytoplasm</keyword>
<dbReference type="InterPro" id="IPR011989">
    <property type="entry name" value="ARM-like"/>
</dbReference>
<comment type="function">
    <text evidence="11">The coatomer is a cytosolic protein complex that binds to dilysine motifs and reversibly associates with Golgi non-clathrin-coated vesicles, which further mediate biosynthetic protein transport from the ER, via the Golgi up to the trans Golgi network. Coatomer complex is required for budding from Golgi membranes, and is essential for the retrograde Golgi-to-ER transport of dilysine-tagged proteins.</text>
</comment>
<dbReference type="GO" id="GO:0005198">
    <property type="term" value="F:structural molecule activity"/>
    <property type="evidence" value="ECO:0007669"/>
    <property type="project" value="InterPro"/>
</dbReference>
<dbReference type="Pfam" id="PF01602">
    <property type="entry name" value="Adaptin_N"/>
    <property type="match status" value="1"/>
</dbReference>
<gene>
    <name evidence="15" type="ORF">GSBLH_T00001830001</name>
</gene>
<dbReference type="EMBL" id="FN668644">
    <property type="protein sequence ID" value="CBK21707.2"/>
    <property type="molecule type" value="Genomic_DNA"/>
</dbReference>
<protein>
    <recommendedName>
        <fullName evidence="11">Coatomer subunit gamma</fullName>
    </recommendedName>
</protein>
<dbReference type="PANTHER" id="PTHR10261">
    <property type="entry name" value="COATOMER SUBUNIT GAMMA"/>
    <property type="match status" value="1"/>
</dbReference>
<dbReference type="GO" id="GO:0009306">
    <property type="term" value="P:protein secretion"/>
    <property type="evidence" value="ECO:0007669"/>
    <property type="project" value="TreeGrafter"/>
</dbReference>
<dbReference type="AlphaFoldDB" id="D8M0W8"/>
<feature type="domain" description="Clathrin/coatomer adaptor adaptin-like N-terminal" evidence="12">
    <location>
        <begin position="1"/>
        <end position="462"/>
    </location>
</feature>
<comment type="similarity">
    <text evidence="2 11">Belongs to the COPG family.</text>
</comment>
<dbReference type="InterPro" id="IPR037067">
    <property type="entry name" value="Coatomer_gsu_app_sf"/>
</dbReference>
<evidence type="ECO:0000256" key="7">
    <source>
        <dbReference type="ARBA" id="ARBA00022927"/>
    </source>
</evidence>
<dbReference type="OrthoDB" id="1074925at2759"/>
<evidence type="ECO:0000313" key="16">
    <source>
        <dbReference type="Proteomes" id="UP000008312"/>
    </source>
</evidence>
<evidence type="ECO:0000256" key="3">
    <source>
        <dbReference type="ARBA" id="ARBA00022448"/>
    </source>
</evidence>
<keyword evidence="9 11" id="KW-0472">Membrane</keyword>
<dbReference type="InterPro" id="IPR013040">
    <property type="entry name" value="Coatomer_gsu_app_Ig-like_dom"/>
</dbReference>
<evidence type="ECO:0000256" key="9">
    <source>
        <dbReference type="ARBA" id="ARBA00023136"/>
    </source>
</evidence>
<dbReference type="GO" id="GO:0005793">
    <property type="term" value="C:endoplasmic reticulum-Golgi intermediate compartment"/>
    <property type="evidence" value="ECO:0007669"/>
    <property type="project" value="TreeGrafter"/>
</dbReference>
<dbReference type="OMA" id="RTIVECM"/>
<proteinExistence type="inferred from homology"/>
<dbReference type="SUPFAM" id="SSF49348">
    <property type="entry name" value="Clathrin adaptor appendage domain"/>
    <property type="match status" value="1"/>
</dbReference>
<organism evidence="15">
    <name type="scientific">Blastocystis hominis</name>
    <dbReference type="NCBI Taxonomy" id="12968"/>
    <lineage>
        <taxon>Eukaryota</taxon>
        <taxon>Sar</taxon>
        <taxon>Stramenopiles</taxon>
        <taxon>Bigyra</taxon>
        <taxon>Opalozoa</taxon>
        <taxon>Opalinata</taxon>
        <taxon>Blastocystidae</taxon>
        <taxon>Blastocystis</taxon>
    </lineage>
</organism>
<dbReference type="GeneID" id="24919055"/>
<evidence type="ECO:0000259" key="13">
    <source>
        <dbReference type="Pfam" id="PF08752"/>
    </source>
</evidence>
<dbReference type="Proteomes" id="UP000008312">
    <property type="component" value="Unassembled WGS sequence"/>
</dbReference>
<dbReference type="Pfam" id="PF16381">
    <property type="entry name" value="Coatomer_g_Cpla"/>
    <property type="match status" value="1"/>
</dbReference>
<dbReference type="Gene3D" id="1.25.10.10">
    <property type="entry name" value="Leucine-rich Repeat Variant"/>
    <property type="match status" value="2"/>
</dbReference>
<dbReference type="SUPFAM" id="SSF55711">
    <property type="entry name" value="Subdomain of clathrin and coatomer appendage domain"/>
    <property type="match status" value="1"/>
</dbReference>
<keyword evidence="3 11" id="KW-0813">Transport</keyword>